<dbReference type="GO" id="GO:0042813">
    <property type="term" value="F:Wnt receptor activity"/>
    <property type="evidence" value="ECO:0007669"/>
    <property type="project" value="TreeGrafter"/>
</dbReference>
<dbReference type="PANTHER" id="PTHR46513:SF13">
    <property type="entry name" value="EGF-LIKE DOMAIN-CONTAINING PROTEIN"/>
    <property type="match status" value="1"/>
</dbReference>
<dbReference type="InterPro" id="IPR050778">
    <property type="entry name" value="Cueball_EGF_LRP_Nidogen"/>
</dbReference>
<dbReference type="Proteomes" id="UP001209878">
    <property type="component" value="Unassembled WGS sequence"/>
</dbReference>
<dbReference type="SUPFAM" id="SSF63825">
    <property type="entry name" value="YWTD domain"/>
    <property type="match status" value="1"/>
</dbReference>
<dbReference type="AlphaFoldDB" id="A0AAD9UG06"/>
<dbReference type="GO" id="GO:0060070">
    <property type="term" value="P:canonical Wnt signaling pathway"/>
    <property type="evidence" value="ECO:0007669"/>
    <property type="project" value="TreeGrafter"/>
</dbReference>
<evidence type="ECO:0000313" key="2">
    <source>
        <dbReference type="Proteomes" id="UP001209878"/>
    </source>
</evidence>
<keyword evidence="2" id="KW-1185">Reference proteome</keyword>
<reference evidence="1" key="1">
    <citation type="journal article" date="2023" name="Mol. Biol. Evol.">
        <title>Third-Generation Sequencing Reveals the Adaptive Role of the Epigenome in Three Deep-Sea Polychaetes.</title>
        <authorList>
            <person name="Perez M."/>
            <person name="Aroh O."/>
            <person name="Sun Y."/>
            <person name="Lan Y."/>
            <person name="Juniper S.K."/>
            <person name="Young C.R."/>
            <person name="Angers B."/>
            <person name="Qian P.Y."/>
        </authorList>
    </citation>
    <scope>NUCLEOTIDE SEQUENCE</scope>
    <source>
        <strain evidence="1">R07B-5</strain>
    </source>
</reference>
<comment type="caution">
    <text evidence="1">The sequence shown here is derived from an EMBL/GenBank/DDBJ whole genome shotgun (WGS) entry which is preliminary data.</text>
</comment>
<evidence type="ECO:0000313" key="1">
    <source>
        <dbReference type="EMBL" id="KAK2188072.1"/>
    </source>
</evidence>
<organism evidence="1 2">
    <name type="scientific">Ridgeia piscesae</name>
    <name type="common">Tubeworm</name>
    <dbReference type="NCBI Taxonomy" id="27915"/>
    <lineage>
        <taxon>Eukaryota</taxon>
        <taxon>Metazoa</taxon>
        <taxon>Spiralia</taxon>
        <taxon>Lophotrochozoa</taxon>
        <taxon>Annelida</taxon>
        <taxon>Polychaeta</taxon>
        <taxon>Sedentaria</taxon>
        <taxon>Canalipalpata</taxon>
        <taxon>Sabellida</taxon>
        <taxon>Siboglinidae</taxon>
        <taxon>Ridgeia</taxon>
    </lineage>
</organism>
<dbReference type="PANTHER" id="PTHR46513">
    <property type="entry name" value="VITELLOGENIN RECEPTOR-LIKE PROTEIN-RELATED-RELATED"/>
    <property type="match status" value="1"/>
</dbReference>
<dbReference type="GO" id="GO:0017147">
    <property type="term" value="F:Wnt-protein binding"/>
    <property type="evidence" value="ECO:0007669"/>
    <property type="project" value="TreeGrafter"/>
</dbReference>
<dbReference type="Gene3D" id="2.120.10.30">
    <property type="entry name" value="TolB, C-terminal domain"/>
    <property type="match status" value="1"/>
</dbReference>
<proteinExistence type="predicted"/>
<protein>
    <submittedName>
        <fullName evidence="1">Uncharacterized protein</fullName>
    </submittedName>
</protein>
<dbReference type="InterPro" id="IPR011042">
    <property type="entry name" value="6-blade_b-propeller_TolB-like"/>
</dbReference>
<accession>A0AAD9UG06</accession>
<dbReference type="EMBL" id="JAODUO010000144">
    <property type="protein sequence ID" value="KAK2188072.1"/>
    <property type="molecule type" value="Genomic_DNA"/>
</dbReference>
<dbReference type="GO" id="GO:0005886">
    <property type="term" value="C:plasma membrane"/>
    <property type="evidence" value="ECO:0007669"/>
    <property type="project" value="TreeGrafter"/>
</dbReference>
<name>A0AAD9UG06_RIDPI</name>
<sequence length="109" mass="12039">MVNVVGLDIDSCTNRIFWTDYSRKRIECSNYMGGERRQVHNTTGNPWGVAIQDGVAYYTTYSPHRVSALPLTGGNSTILNTGTFSTTTFCGIAILHRGHHCTVVTGIRE</sequence>
<gene>
    <name evidence="1" type="ORF">NP493_144g01020</name>
</gene>